<gene>
    <name evidence="1" type="ORF">IEO21_05764</name>
</gene>
<proteinExistence type="predicted"/>
<organism evidence="1 2">
    <name type="scientific">Rhodonia placenta</name>
    <dbReference type="NCBI Taxonomy" id="104341"/>
    <lineage>
        <taxon>Eukaryota</taxon>
        <taxon>Fungi</taxon>
        <taxon>Dikarya</taxon>
        <taxon>Basidiomycota</taxon>
        <taxon>Agaricomycotina</taxon>
        <taxon>Agaricomycetes</taxon>
        <taxon>Polyporales</taxon>
        <taxon>Adustoporiaceae</taxon>
        <taxon>Rhodonia</taxon>
    </lineage>
</organism>
<accession>A0A8H7U181</accession>
<evidence type="ECO:0000313" key="1">
    <source>
        <dbReference type="EMBL" id="KAF9813104.1"/>
    </source>
</evidence>
<reference evidence="1" key="2">
    <citation type="journal article" name="Front. Microbiol.">
        <title>Degradative Capacity of Two Strains of Rhodonia placenta: From Phenotype to Genotype.</title>
        <authorList>
            <person name="Kolle M."/>
            <person name="Horta M.A.C."/>
            <person name="Nowrousian M."/>
            <person name="Ohm R.A."/>
            <person name="Benz J.P."/>
            <person name="Pilgard A."/>
        </authorList>
    </citation>
    <scope>NUCLEOTIDE SEQUENCE</scope>
    <source>
        <strain evidence="1">FPRL280</strain>
    </source>
</reference>
<comment type="caution">
    <text evidence="1">The sequence shown here is derived from an EMBL/GenBank/DDBJ whole genome shotgun (WGS) entry which is preliminary data.</text>
</comment>
<sequence>METKQSKPRNPLASIRRISGARRVKVTVYGKIYTALVPLPIPFNERQPIPQIAYIPPLFLHNTLSIQLPFINFDWSGNPYRSGIRPIDVGHIYTEQLTECMEGGRDHVFAHVPFSNIIFLFQFEIGDPNRLTRAQLLEKTRDIFLSLLNSRGTPDPVYDRGVQLLLAAKGVKYDGMIMTGISQLHGNIFRVHCDTWLESSAEPSP</sequence>
<dbReference type="Proteomes" id="UP000639403">
    <property type="component" value="Unassembled WGS sequence"/>
</dbReference>
<dbReference type="EMBL" id="JADOXO010000112">
    <property type="protein sequence ID" value="KAF9813104.1"/>
    <property type="molecule type" value="Genomic_DNA"/>
</dbReference>
<protein>
    <submittedName>
        <fullName evidence="1">Uncharacterized protein</fullName>
    </submittedName>
</protein>
<name>A0A8H7U181_9APHY</name>
<evidence type="ECO:0000313" key="2">
    <source>
        <dbReference type="Proteomes" id="UP000639403"/>
    </source>
</evidence>
<reference evidence="1" key="1">
    <citation type="submission" date="2020-11" db="EMBL/GenBank/DDBJ databases">
        <authorList>
            <person name="Koelle M."/>
            <person name="Horta M.A.C."/>
            <person name="Nowrousian M."/>
            <person name="Ohm R.A."/>
            <person name="Benz P."/>
            <person name="Pilgard A."/>
        </authorList>
    </citation>
    <scope>NUCLEOTIDE SEQUENCE</scope>
    <source>
        <strain evidence="1">FPRL280</strain>
    </source>
</reference>
<dbReference type="AlphaFoldDB" id="A0A8H7U181"/>